<name>A0A8E5MEQ9_USTVR</name>
<reference evidence="4" key="1">
    <citation type="submission" date="2020-03" db="EMBL/GenBank/DDBJ databases">
        <title>A mixture of massive structural variations and highly conserved coding sequences in Ustilaginoidea virens genome.</title>
        <authorList>
            <person name="Zhang K."/>
            <person name="Zhao Z."/>
            <person name="Zhang Z."/>
            <person name="Li Y."/>
            <person name="Hsiang T."/>
            <person name="Sun W."/>
        </authorList>
    </citation>
    <scope>NUCLEOTIDE SEQUENCE</scope>
    <source>
        <strain evidence="4">UV-8b</strain>
    </source>
</reference>
<dbReference type="OrthoDB" id="3687641at2759"/>
<feature type="transmembrane region" description="Helical" evidence="3">
    <location>
        <begin position="6"/>
        <end position="28"/>
    </location>
</feature>
<evidence type="ECO:0000256" key="3">
    <source>
        <dbReference type="SAM" id="Phobius"/>
    </source>
</evidence>
<evidence type="ECO:0000256" key="2">
    <source>
        <dbReference type="ARBA" id="ARBA00035112"/>
    </source>
</evidence>
<dbReference type="InterPro" id="IPR021765">
    <property type="entry name" value="UstYa-like"/>
</dbReference>
<dbReference type="GeneID" id="66062587"/>
<protein>
    <submittedName>
        <fullName evidence="4">Uncharacterized protein</fullName>
    </submittedName>
</protein>
<evidence type="ECO:0000313" key="5">
    <source>
        <dbReference type="Proteomes" id="UP000027002"/>
    </source>
</evidence>
<keyword evidence="5" id="KW-1185">Reference proteome</keyword>
<accession>A0A8E5MEQ9</accession>
<dbReference type="Pfam" id="PF11807">
    <property type="entry name" value="UstYa"/>
    <property type="match status" value="1"/>
</dbReference>
<keyword evidence="3" id="KW-0812">Transmembrane</keyword>
<dbReference type="PANTHER" id="PTHR33365:SF4">
    <property type="entry name" value="CYCLOCHLOROTINE BIOSYNTHESIS PROTEIN O"/>
    <property type="match status" value="1"/>
</dbReference>
<dbReference type="KEGG" id="uvi:66062587"/>
<dbReference type="Proteomes" id="UP000027002">
    <property type="component" value="Chromosome 2"/>
</dbReference>
<dbReference type="RefSeq" id="XP_042995241.1">
    <property type="nucleotide sequence ID" value="XM_043139307.1"/>
</dbReference>
<dbReference type="GO" id="GO:0043386">
    <property type="term" value="P:mycotoxin biosynthetic process"/>
    <property type="evidence" value="ECO:0007669"/>
    <property type="project" value="InterPro"/>
</dbReference>
<dbReference type="PANTHER" id="PTHR33365">
    <property type="entry name" value="YALI0B05434P"/>
    <property type="match status" value="1"/>
</dbReference>
<dbReference type="EMBL" id="CP072754">
    <property type="protein sequence ID" value="QUC17568.1"/>
    <property type="molecule type" value="Genomic_DNA"/>
</dbReference>
<organism evidence="4 5">
    <name type="scientific">Ustilaginoidea virens</name>
    <name type="common">Rice false smut fungus</name>
    <name type="synonym">Villosiclava virens</name>
    <dbReference type="NCBI Taxonomy" id="1159556"/>
    <lineage>
        <taxon>Eukaryota</taxon>
        <taxon>Fungi</taxon>
        <taxon>Dikarya</taxon>
        <taxon>Ascomycota</taxon>
        <taxon>Pezizomycotina</taxon>
        <taxon>Sordariomycetes</taxon>
        <taxon>Hypocreomycetidae</taxon>
        <taxon>Hypocreales</taxon>
        <taxon>Clavicipitaceae</taxon>
        <taxon>Ustilaginoidea</taxon>
    </lineage>
</organism>
<comment type="similarity">
    <text evidence="2">Belongs to the ustYa family.</text>
</comment>
<proteinExistence type="inferred from homology"/>
<keyword evidence="3" id="KW-0472">Membrane</keyword>
<sequence length="230" mass="25794">MTLPSVLYASLVASFSSVVTIVSILVLLRTSHDNIITTLFDRVQSPSASNDFPQPRDSLAAGLTSVSFVMKPWTHPAFSRTLPSNESEFWDLLVPPSQGFIKVDMHDGKEHVVGIAMFHQLHCLKMIRIAMFGTEEEKLILKRGGLLKDRRDHIKHCFNFVAQVILCAADDSFEKSINRLSDEAEAGGDQDPLLGSWHQCRNATRLYEFLQQHEKAPVEGSVLGRYSVFH</sequence>
<dbReference type="AlphaFoldDB" id="A0A8E5MEQ9"/>
<evidence type="ECO:0000256" key="1">
    <source>
        <dbReference type="ARBA" id="ARBA00004685"/>
    </source>
</evidence>
<comment type="pathway">
    <text evidence="1">Mycotoxin biosynthesis.</text>
</comment>
<evidence type="ECO:0000313" key="4">
    <source>
        <dbReference type="EMBL" id="QUC17568.1"/>
    </source>
</evidence>
<gene>
    <name evidence="4" type="ORF">UV8b_01809</name>
</gene>
<keyword evidence="3" id="KW-1133">Transmembrane helix</keyword>